<sequence>MTPEDFKVIAGESYRVDGKIKDKVPLYPKDIIEVNGQEWQVLKTKDNKWTGFQAMAVAPVTDGTHPSNVVIAYAGTNPFQFGDLYSDVANVVLSNGGGQMWEAKRFADQVARDYSDASISVTGHSLGGYLALAQGAEHHWQTVTFNGPDPYENLSGQAKKWVKENAEFLTNFVNYKDIVTYGGGSLTQSAGNLKTTGKRVWIDNGLLVHSIDKWKFDDKGNVVDGNGKSYSLPSPTELDASMTTLQNSFKAQMKELGSLKKRLSASGGGLSSGEKIYLDSAQALAIVSTAGAEFNLAMVNVMKIYHDGIREAEELWQKNLSDAMSIGHQLERWEIYDALESVGCTEYNIVGVPSQQYQMKIDKIREMSEQFTSLENQIKAKISEIVARDSELAQQLRGEGDYFAYRRRIKT</sequence>
<proteinExistence type="predicted"/>
<dbReference type="EMBL" id="MUIZ01000007">
    <property type="protein sequence ID" value="OUK03744.1"/>
    <property type="molecule type" value="Genomic_DNA"/>
</dbReference>
<dbReference type="SUPFAM" id="SSF53474">
    <property type="entry name" value="alpha/beta-Hydrolases"/>
    <property type="match status" value="1"/>
</dbReference>
<name>A0A252CB12_9LACT</name>
<protein>
    <recommendedName>
        <fullName evidence="3">Fungal lipase-like domain-containing protein</fullName>
    </recommendedName>
</protein>
<gene>
    <name evidence="1" type="ORF">BZZ03_10160</name>
</gene>
<dbReference type="Pfam" id="PF26363">
    <property type="entry name" value="Phospholipase-like"/>
    <property type="match status" value="1"/>
</dbReference>
<evidence type="ECO:0000313" key="1">
    <source>
        <dbReference type="EMBL" id="OUK03744.1"/>
    </source>
</evidence>
<comment type="caution">
    <text evidence="1">The sequence shown here is derived from an EMBL/GenBank/DDBJ whole genome shotgun (WGS) entry which is preliminary data.</text>
</comment>
<evidence type="ECO:0008006" key="3">
    <source>
        <dbReference type="Google" id="ProtNLM"/>
    </source>
</evidence>
<reference evidence="1 2" key="1">
    <citation type="submission" date="2017-02" db="EMBL/GenBank/DDBJ databases">
        <authorList>
            <person name="Peterson S.W."/>
        </authorList>
    </citation>
    <scope>NUCLEOTIDE SEQUENCE [LARGE SCALE GENOMIC DNA]</scope>
    <source>
        <strain evidence="1">159469</strain>
    </source>
</reference>
<dbReference type="AlphaFoldDB" id="A0A252CB12"/>
<evidence type="ECO:0000313" key="2">
    <source>
        <dbReference type="Proteomes" id="UP000194606"/>
    </source>
</evidence>
<accession>A0A252CB12</accession>
<dbReference type="Proteomes" id="UP000194606">
    <property type="component" value="Unassembled WGS sequence"/>
</dbReference>
<dbReference type="InterPro" id="IPR029058">
    <property type="entry name" value="AB_hydrolase_fold"/>
</dbReference>
<dbReference type="Gene3D" id="3.40.50.1820">
    <property type="entry name" value="alpha/beta hydrolase"/>
    <property type="match status" value="1"/>
</dbReference>
<organism evidence="1 2">
    <name type="scientific">Lactococcus petauri</name>
    <dbReference type="NCBI Taxonomy" id="1940789"/>
    <lineage>
        <taxon>Bacteria</taxon>
        <taxon>Bacillati</taxon>
        <taxon>Bacillota</taxon>
        <taxon>Bacilli</taxon>
        <taxon>Lactobacillales</taxon>
        <taxon>Streptococcaceae</taxon>
        <taxon>Lactococcus</taxon>
    </lineage>
</organism>
<dbReference type="RefSeq" id="WP_086583209.1">
    <property type="nucleotide sequence ID" value="NZ_CP127854.1"/>
</dbReference>